<dbReference type="Pfam" id="PF01381">
    <property type="entry name" value="HTH_3"/>
    <property type="match status" value="1"/>
</dbReference>
<evidence type="ECO:0000313" key="2">
    <source>
        <dbReference type="EMBL" id="PIL44284.1"/>
    </source>
</evidence>
<dbReference type="OrthoDB" id="9792093at2"/>
<dbReference type="Proteomes" id="UP000230390">
    <property type="component" value="Unassembled WGS sequence"/>
</dbReference>
<sequence length="248" mass="28245">MDKRRKPIDKDMARDQRATLYAEIDRGEVSLQHAVKRMRKISGLTQSEFAKHRGVSAKVIKEIEQGIGNPTIESLNQIGNFFGLEVAFVQSANLNRERGATRQTKSGVFFNTDNNPRFISTNTVRDRHLRSGSSEGMNWNVTSSHTRPYSAVSEVREIIDAVEKMKMLASPTKSVADAMRHSNSVDGLSKLKGELEAIDSAKRIIETAEEIERKIQPPRELKKWLENIEHIRKMLEPFHEFETGKKTR</sequence>
<dbReference type="SMART" id="SM00530">
    <property type="entry name" value="HTH_XRE"/>
    <property type="match status" value="1"/>
</dbReference>
<name>A0A2G8TE66_9BURK</name>
<dbReference type="Gene3D" id="1.10.260.40">
    <property type="entry name" value="lambda repressor-like DNA-binding domains"/>
    <property type="match status" value="1"/>
</dbReference>
<evidence type="ECO:0000313" key="3">
    <source>
        <dbReference type="Proteomes" id="UP000230390"/>
    </source>
</evidence>
<accession>A0A2G8TE66</accession>
<dbReference type="InterPro" id="IPR010982">
    <property type="entry name" value="Lambda_DNA-bd_dom_sf"/>
</dbReference>
<dbReference type="SUPFAM" id="SSF47413">
    <property type="entry name" value="lambda repressor-like DNA-binding domains"/>
    <property type="match status" value="1"/>
</dbReference>
<dbReference type="GO" id="GO:0003677">
    <property type="term" value="F:DNA binding"/>
    <property type="evidence" value="ECO:0007669"/>
    <property type="project" value="InterPro"/>
</dbReference>
<evidence type="ECO:0000259" key="1">
    <source>
        <dbReference type="PROSITE" id="PS50943"/>
    </source>
</evidence>
<protein>
    <recommendedName>
        <fullName evidence="1">HTH cro/C1-type domain-containing protein</fullName>
    </recommendedName>
</protein>
<dbReference type="PROSITE" id="PS50943">
    <property type="entry name" value="HTH_CROC1"/>
    <property type="match status" value="1"/>
</dbReference>
<proteinExistence type="predicted"/>
<dbReference type="InterPro" id="IPR001387">
    <property type="entry name" value="Cro/C1-type_HTH"/>
</dbReference>
<keyword evidence="3" id="KW-1185">Reference proteome</keyword>
<reference evidence="2 3" key="1">
    <citation type="submission" date="2017-10" db="EMBL/GenBank/DDBJ databases">
        <title>Massilia psychrophilum sp. nov., a novel purple-pigmented bacterium isolated from Tianshan glacier, Xinjiang Municipality, China.</title>
        <authorList>
            <person name="Wang H."/>
        </authorList>
    </citation>
    <scope>NUCLEOTIDE SEQUENCE [LARGE SCALE GENOMIC DNA]</scope>
    <source>
        <strain evidence="2 3">JCM 30074</strain>
    </source>
</reference>
<comment type="caution">
    <text evidence="2">The sequence shown here is derived from an EMBL/GenBank/DDBJ whole genome shotgun (WGS) entry which is preliminary data.</text>
</comment>
<dbReference type="RefSeq" id="WP_099789231.1">
    <property type="nucleotide sequence ID" value="NZ_JBHLYV010000098.1"/>
</dbReference>
<gene>
    <name evidence="2" type="ORF">CR105_14530</name>
</gene>
<dbReference type="CDD" id="cd00093">
    <property type="entry name" value="HTH_XRE"/>
    <property type="match status" value="1"/>
</dbReference>
<dbReference type="EMBL" id="PDOC01000008">
    <property type="protein sequence ID" value="PIL44284.1"/>
    <property type="molecule type" value="Genomic_DNA"/>
</dbReference>
<dbReference type="AlphaFoldDB" id="A0A2G8TE66"/>
<organism evidence="2 3">
    <name type="scientific">Massilia eurypsychrophila</name>
    <dbReference type="NCBI Taxonomy" id="1485217"/>
    <lineage>
        <taxon>Bacteria</taxon>
        <taxon>Pseudomonadati</taxon>
        <taxon>Pseudomonadota</taxon>
        <taxon>Betaproteobacteria</taxon>
        <taxon>Burkholderiales</taxon>
        <taxon>Oxalobacteraceae</taxon>
        <taxon>Telluria group</taxon>
        <taxon>Massilia</taxon>
    </lineage>
</organism>
<feature type="domain" description="HTH cro/C1-type" evidence="1">
    <location>
        <begin position="35"/>
        <end position="89"/>
    </location>
</feature>